<evidence type="ECO:0000313" key="2">
    <source>
        <dbReference type="EMBL" id="MBL1115454.1"/>
    </source>
</evidence>
<keyword evidence="3" id="KW-1185">Reference proteome</keyword>
<evidence type="ECO:0008006" key="4">
    <source>
        <dbReference type="Google" id="ProtNLM"/>
    </source>
</evidence>
<accession>A0ABS1PT36</accession>
<dbReference type="EMBL" id="JAERRG010000009">
    <property type="protein sequence ID" value="MBL1115454.1"/>
    <property type="molecule type" value="Genomic_DNA"/>
</dbReference>
<dbReference type="Proteomes" id="UP000621510">
    <property type="component" value="Unassembled WGS sequence"/>
</dbReference>
<organism evidence="2 3">
    <name type="scientific">Streptomyces endocoffeicus</name>
    <dbReference type="NCBI Taxonomy" id="2898945"/>
    <lineage>
        <taxon>Bacteria</taxon>
        <taxon>Bacillati</taxon>
        <taxon>Actinomycetota</taxon>
        <taxon>Actinomycetes</taxon>
        <taxon>Kitasatosporales</taxon>
        <taxon>Streptomycetaceae</taxon>
        <taxon>Streptomyces</taxon>
    </lineage>
</organism>
<evidence type="ECO:0000313" key="3">
    <source>
        <dbReference type="Proteomes" id="UP000621510"/>
    </source>
</evidence>
<comment type="caution">
    <text evidence="2">The sequence shown here is derived from an EMBL/GenBank/DDBJ whole genome shotgun (WGS) entry which is preliminary data.</text>
</comment>
<name>A0ABS1PT36_9ACTN</name>
<evidence type="ECO:0000256" key="1">
    <source>
        <dbReference type="SAM" id="MobiDB-lite"/>
    </source>
</evidence>
<sequence>MNAFLDRSLITDHWFREGPVQPDGSDGYWICVRCGQHRGDHLQAEGQWLLPLHTFVPQRIRPSHCKPCGRERRHTTHTPWTWESLSAKTRSPHLGDQP</sequence>
<gene>
    <name evidence="2" type="ORF">JK364_24080</name>
</gene>
<protein>
    <recommendedName>
        <fullName evidence="4">Zinc-ribbon domain-containing protein</fullName>
    </recommendedName>
</protein>
<reference evidence="2 3" key="1">
    <citation type="submission" date="2021-01" db="EMBL/GenBank/DDBJ databases">
        <title>WGS of actinomycetes isolated from Thailand.</title>
        <authorList>
            <person name="Thawai C."/>
        </authorList>
    </citation>
    <scope>NUCLEOTIDE SEQUENCE [LARGE SCALE GENOMIC DNA]</scope>
    <source>
        <strain evidence="2 3">CA3R110</strain>
    </source>
</reference>
<feature type="region of interest" description="Disordered" evidence="1">
    <location>
        <begin position="66"/>
        <end position="98"/>
    </location>
</feature>
<dbReference type="RefSeq" id="WP_201853245.1">
    <property type="nucleotide sequence ID" value="NZ_JAERRG010000009.1"/>
</dbReference>
<feature type="compositionally biased region" description="Polar residues" evidence="1">
    <location>
        <begin position="77"/>
        <end position="89"/>
    </location>
</feature>
<proteinExistence type="predicted"/>